<gene>
    <name evidence="2" type="ORF">AM202_04382</name>
</gene>
<keyword evidence="3" id="KW-1185">Reference proteome</keyword>
<proteinExistence type="predicted"/>
<dbReference type="RefSeq" id="WP_005821709.1">
    <property type="nucleotide sequence ID" value="NZ_ACFT01000143.1"/>
</dbReference>
<dbReference type="EMBL" id="ACFT01000143">
    <property type="protein sequence ID" value="EEV25430.1"/>
    <property type="molecule type" value="Genomic_DNA"/>
</dbReference>
<organism evidence="2 3">
    <name type="scientific">Actinobacillus minor 202</name>
    <dbReference type="NCBI Taxonomy" id="591023"/>
    <lineage>
        <taxon>Bacteria</taxon>
        <taxon>Pseudomonadati</taxon>
        <taxon>Pseudomonadota</taxon>
        <taxon>Gammaproteobacteria</taxon>
        <taxon>Pasteurellales</taxon>
        <taxon>Pasteurellaceae</taxon>
        <taxon>Actinobacillus</taxon>
    </lineage>
</organism>
<dbReference type="Proteomes" id="UP000003394">
    <property type="component" value="Unassembled WGS sequence"/>
</dbReference>
<sequence length="86" mass="10319">MIELIKVKIAKQILLFAIPEYTIAFFMYFSLSFICVFSFFHSLELDYYIYLLSIPISFFATLLIFNLFFIILEIFSILLSWAKKYE</sequence>
<evidence type="ECO:0000256" key="1">
    <source>
        <dbReference type="SAM" id="Phobius"/>
    </source>
</evidence>
<keyword evidence="1" id="KW-1133">Transmembrane helix</keyword>
<name>A0ABP2GXS6_9PAST</name>
<evidence type="ECO:0000313" key="2">
    <source>
        <dbReference type="EMBL" id="EEV25430.1"/>
    </source>
</evidence>
<feature type="transmembrane region" description="Helical" evidence="1">
    <location>
        <begin position="47"/>
        <end position="79"/>
    </location>
</feature>
<keyword evidence="1" id="KW-0472">Membrane</keyword>
<feature type="transmembrane region" description="Helical" evidence="1">
    <location>
        <begin position="21"/>
        <end position="41"/>
    </location>
</feature>
<comment type="caution">
    <text evidence="2">The sequence shown here is derived from an EMBL/GenBank/DDBJ whole genome shotgun (WGS) entry which is preliminary data.</text>
</comment>
<protein>
    <submittedName>
        <fullName evidence="2">Uncharacterized protein</fullName>
    </submittedName>
</protein>
<evidence type="ECO:0000313" key="3">
    <source>
        <dbReference type="Proteomes" id="UP000003394"/>
    </source>
</evidence>
<keyword evidence="1" id="KW-0812">Transmembrane</keyword>
<reference evidence="2 3" key="1">
    <citation type="journal article" date="2010" name="Vet. Microbiol.">
        <title>Production of haemolysins by strains of the Actinobacillus minor/porcitonsillarum complex.</title>
        <authorList>
            <person name="Arya G."/>
            <person name="Niven D.F."/>
        </authorList>
    </citation>
    <scope>NUCLEOTIDE SEQUENCE [LARGE SCALE GENOMIC DNA]</scope>
    <source>
        <strain evidence="3">strain 202</strain>
    </source>
</reference>
<accession>A0ABP2GXS6</accession>